<dbReference type="EMBL" id="CATQJL010000001">
    <property type="protein sequence ID" value="CAJ0588643.1"/>
    <property type="molecule type" value="Genomic_DNA"/>
</dbReference>
<gene>
    <name evidence="1" type="ORF">CYNAS_LOCUS626</name>
</gene>
<evidence type="ECO:0000313" key="2">
    <source>
        <dbReference type="Proteomes" id="UP001176961"/>
    </source>
</evidence>
<protein>
    <submittedName>
        <fullName evidence="1">Uncharacterized protein</fullName>
    </submittedName>
</protein>
<comment type="caution">
    <text evidence="1">The sequence shown here is derived from an EMBL/GenBank/DDBJ whole genome shotgun (WGS) entry which is preliminary data.</text>
</comment>
<name>A0AA36DLK2_CYLNA</name>
<proteinExistence type="predicted"/>
<dbReference type="AlphaFoldDB" id="A0AA36DLK2"/>
<dbReference type="Proteomes" id="UP001176961">
    <property type="component" value="Unassembled WGS sequence"/>
</dbReference>
<sequence>MAESFNQIFNCIKCSYTIDVQNRANKSLGIVENQPIDIHRINEAMANLHPLKDHEDCELSVQEDVVRLIRVIAIIMGNQVDTLHSPKPPRQNEHVHGWFGRDDCEINNENLTQFIGEKKEGKEKRTVDLKEIHNSLRRTGPKTPEEFFANLMTMLLVQVRPS</sequence>
<organism evidence="1 2">
    <name type="scientific">Cylicocyclus nassatus</name>
    <name type="common">Nematode worm</name>
    <dbReference type="NCBI Taxonomy" id="53992"/>
    <lineage>
        <taxon>Eukaryota</taxon>
        <taxon>Metazoa</taxon>
        <taxon>Ecdysozoa</taxon>
        <taxon>Nematoda</taxon>
        <taxon>Chromadorea</taxon>
        <taxon>Rhabditida</taxon>
        <taxon>Rhabditina</taxon>
        <taxon>Rhabditomorpha</taxon>
        <taxon>Strongyloidea</taxon>
        <taxon>Strongylidae</taxon>
        <taxon>Cylicocyclus</taxon>
    </lineage>
</organism>
<keyword evidence="2" id="KW-1185">Reference proteome</keyword>
<reference evidence="1" key="1">
    <citation type="submission" date="2023-07" db="EMBL/GenBank/DDBJ databases">
        <authorList>
            <consortium name="CYATHOMIX"/>
        </authorList>
    </citation>
    <scope>NUCLEOTIDE SEQUENCE</scope>
    <source>
        <strain evidence="1">N/A</strain>
    </source>
</reference>
<evidence type="ECO:0000313" key="1">
    <source>
        <dbReference type="EMBL" id="CAJ0588643.1"/>
    </source>
</evidence>
<accession>A0AA36DLK2</accession>